<proteinExistence type="predicted"/>
<sequence>MDSIHEIGIVKNVVLGRIIMNNVDGETGRDGAEAWQSYLNKFNDSFSLKCNCEFVNKNFRTLGFMKSKGETSEMFEKWQRNGIIMTIMQDYTSAVQPGVVIAVSNGSVERSKGNTMKVKKETMKPFSTFQFQS</sequence>
<dbReference type="EMBL" id="KB292163">
    <property type="protein sequence ID" value="ELU18034.1"/>
    <property type="molecule type" value="Genomic_DNA"/>
</dbReference>
<organism evidence="1">
    <name type="scientific">Capitella teleta</name>
    <name type="common">Polychaete worm</name>
    <dbReference type="NCBI Taxonomy" id="283909"/>
    <lineage>
        <taxon>Eukaryota</taxon>
        <taxon>Metazoa</taxon>
        <taxon>Spiralia</taxon>
        <taxon>Lophotrochozoa</taxon>
        <taxon>Annelida</taxon>
        <taxon>Polychaeta</taxon>
        <taxon>Sedentaria</taxon>
        <taxon>Scolecida</taxon>
        <taxon>Capitellidae</taxon>
        <taxon>Capitella</taxon>
    </lineage>
</organism>
<dbReference type="Proteomes" id="UP000014760">
    <property type="component" value="Unassembled WGS sequence"/>
</dbReference>
<reference evidence="2" key="3">
    <citation type="submission" date="2015-06" db="UniProtKB">
        <authorList>
            <consortium name="EnsemblMetazoa"/>
        </authorList>
    </citation>
    <scope>IDENTIFICATION</scope>
</reference>
<keyword evidence="3" id="KW-1185">Reference proteome</keyword>
<reference evidence="3" key="1">
    <citation type="submission" date="2012-12" db="EMBL/GenBank/DDBJ databases">
        <authorList>
            <person name="Hellsten U."/>
            <person name="Grimwood J."/>
            <person name="Chapman J.A."/>
            <person name="Shapiro H."/>
            <person name="Aerts A."/>
            <person name="Otillar R.P."/>
            <person name="Terry A.Y."/>
            <person name="Boore J.L."/>
            <person name="Simakov O."/>
            <person name="Marletaz F."/>
            <person name="Cho S.-J."/>
            <person name="Edsinger-Gonzales E."/>
            <person name="Havlak P."/>
            <person name="Kuo D.-H."/>
            <person name="Larsson T."/>
            <person name="Lv J."/>
            <person name="Arendt D."/>
            <person name="Savage R."/>
            <person name="Osoegawa K."/>
            <person name="de Jong P."/>
            <person name="Lindberg D.R."/>
            <person name="Seaver E.C."/>
            <person name="Weisblat D.A."/>
            <person name="Putnam N.H."/>
            <person name="Grigoriev I.V."/>
            <person name="Rokhsar D.S."/>
        </authorList>
    </citation>
    <scope>NUCLEOTIDE SEQUENCE</scope>
    <source>
        <strain evidence="3">I ESC-2004</strain>
    </source>
</reference>
<dbReference type="HOGENOM" id="CLU_1908647_0_0_1"/>
<gene>
    <name evidence="1" type="ORF">CAPTEDRAFT_197675</name>
</gene>
<reference evidence="1 3" key="2">
    <citation type="journal article" date="2013" name="Nature">
        <title>Insights into bilaterian evolution from three spiralian genomes.</title>
        <authorList>
            <person name="Simakov O."/>
            <person name="Marletaz F."/>
            <person name="Cho S.J."/>
            <person name="Edsinger-Gonzales E."/>
            <person name="Havlak P."/>
            <person name="Hellsten U."/>
            <person name="Kuo D.H."/>
            <person name="Larsson T."/>
            <person name="Lv J."/>
            <person name="Arendt D."/>
            <person name="Savage R."/>
            <person name="Osoegawa K."/>
            <person name="de Jong P."/>
            <person name="Grimwood J."/>
            <person name="Chapman J.A."/>
            <person name="Shapiro H."/>
            <person name="Aerts A."/>
            <person name="Otillar R.P."/>
            <person name="Terry A.Y."/>
            <person name="Boore J.L."/>
            <person name="Grigoriev I.V."/>
            <person name="Lindberg D.R."/>
            <person name="Seaver E.C."/>
            <person name="Weisblat D.A."/>
            <person name="Putnam N.H."/>
            <person name="Rokhsar D.S."/>
        </authorList>
    </citation>
    <scope>NUCLEOTIDE SEQUENCE</scope>
    <source>
        <strain evidence="1 3">I ESC-2004</strain>
    </source>
</reference>
<name>R7VHD1_CAPTE</name>
<dbReference type="EnsemblMetazoa" id="CapteT197675">
    <property type="protein sequence ID" value="CapteP197675"/>
    <property type="gene ID" value="CapteG197675"/>
</dbReference>
<evidence type="ECO:0000313" key="3">
    <source>
        <dbReference type="Proteomes" id="UP000014760"/>
    </source>
</evidence>
<evidence type="ECO:0000313" key="2">
    <source>
        <dbReference type="EnsemblMetazoa" id="CapteP197675"/>
    </source>
</evidence>
<evidence type="ECO:0000313" key="1">
    <source>
        <dbReference type="EMBL" id="ELU18034.1"/>
    </source>
</evidence>
<protein>
    <submittedName>
        <fullName evidence="1 2">Uncharacterized protein</fullName>
    </submittedName>
</protein>
<dbReference type="AlphaFoldDB" id="R7VHD1"/>
<accession>R7VHD1</accession>
<dbReference type="EMBL" id="AMQN01003891">
    <property type="status" value="NOT_ANNOTATED_CDS"/>
    <property type="molecule type" value="Genomic_DNA"/>
</dbReference>